<feature type="region of interest" description="Disordered" evidence="1">
    <location>
        <begin position="196"/>
        <end position="223"/>
    </location>
</feature>
<evidence type="ECO:0000256" key="1">
    <source>
        <dbReference type="SAM" id="MobiDB-lite"/>
    </source>
</evidence>
<name>A0ABS8WTI1_DATST</name>
<feature type="compositionally biased region" description="Basic and acidic residues" evidence="1">
    <location>
        <begin position="143"/>
        <end position="161"/>
    </location>
</feature>
<proteinExistence type="predicted"/>
<sequence>MGDNTLAEDKAVLVASLISGEDHVPILVGIDVKTYATKKYDLEKSKDETRYELELYKPVIEVFEFGGPIAKVVEATTGLAEAGVESAETSSVVHQPSQYAFIQVNFAKVVNDRLKVLIVPHLVRFEDELKKAQDDILKLQQERQPQEFPKYPRDDVVDEGKSHKKNHKKRKKEKAELREAQRLSRVEEEMRLKEMRAWDGGTSSSSAPIVEGNMTSVAVSSKS</sequence>
<feature type="compositionally biased region" description="Basic residues" evidence="1">
    <location>
        <begin position="162"/>
        <end position="172"/>
    </location>
</feature>
<reference evidence="2 3" key="1">
    <citation type="journal article" date="2021" name="BMC Genomics">
        <title>Datura genome reveals duplications of psychoactive alkaloid biosynthetic genes and high mutation rate following tissue culture.</title>
        <authorList>
            <person name="Rajewski A."/>
            <person name="Carter-House D."/>
            <person name="Stajich J."/>
            <person name="Litt A."/>
        </authorList>
    </citation>
    <scope>NUCLEOTIDE SEQUENCE [LARGE SCALE GENOMIC DNA]</scope>
    <source>
        <strain evidence="2">AR-01</strain>
    </source>
</reference>
<dbReference type="EMBL" id="JACEIK010009957">
    <property type="protein sequence ID" value="MCE3214829.1"/>
    <property type="molecule type" value="Genomic_DNA"/>
</dbReference>
<evidence type="ECO:0000313" key="3">
    <source>
        <dbReference type="Proteomes" id="UP000823775"/>
    </source>
</evidence>
<protein>
    <submittedName>
        <fullName evidence="2">Uncharacterized protein</fullName>
    </submittedName>
</protein>
<organism evidence="2 3">
    <name type="scientific">Datura stramonium</name>
    <name type="common">Jimsonweed</name>
    <name type="synonym">Common thornapple</name>
    <dbReference type="NCBI Taxonomy" id="4076"/>
    <lineage>
        <taxon>Eukaryota</taxon>
        <taxon>Viridiplantae</taxon>
        <taxon>Streptophyta</taxon>
        <taxon>Embryophyta</taxon>
        <taxon>Tracheophyta</taxon>
        <taxon>Spermatophyta</taxon>
        <taxon>Magnoliopsida</taxon>
        <taxon>eudicotyledons</taxon>
        <taxon>Gunneridae</taxon>
        <taxon>Pentapetalae</taxon>
        <taxon>asterids</taxon>
        <taxon>lamiids</taxon>
        <taxon>Solanales</taxon>
        <taxon>Solanaceae</taxon>
        <taxon>Solanoideae</taxon>
        <taxon>Datureae</taxon>
        <taxon>Datura</taxon>
    </lineage>
</organism>
<feature type="compositionally biased region" description="Basic and acidic residues" evidence="1">
    <location>
        <begin position="173"/>
        <end position="182"/>
    </location>
</feature>
<evidence type="ECO:0000313" key="2">
    <source>
        <dbReference type="EMBL" id="MCE3214829.1"/>
    </source>
</evidence>
<feature type="region of interest" description="Disordered" evidence="1">
    <location>
        <begin position="143"/>
        <end position="182"/>
    </location>
</feature>
<feature type="compositionally biased region" description="Polar residues" evidence="1">
    <location>
        <begin position="201"/>
        <end position="223"/>
    </location>
</feature>
<keyword evidence="3" id="KW-1185">Reference proteome</keyword>
<comment type="caution">
    <text evidence="2">The sequence shown here is derived from an EMBL/GenBank/DDBJ whole genome shotgun (WGS) entry which is preliminary data.</text>
</comment>
<accession>A0ABS8WTI1</accession>
<dbReference type="Proteomes" id="UP000823775">
    <property type="component" value="Unassembled WGS sequence"/>
</dbReference>
<gene>
    <name evidence="2" type="ORF">HAX54_053454</name>
</gene>